<feature type="compositionally biased region" description="Basic and acidic residues" evidence="2">
    <location>
        <begin position="80"/>
        <end position="94"/>
    </location>
</feature>
<dbReference type="Pfam" id="PF00026">
    <property type="entry name" value="Asp"/>
    <property type="match status" value="1"/>
</dbReference>
<dbReference type="PROSITE" id="PS51767">
    <property type="entry name" value="PEPTIDASE_A1"/>
    <property type="match status" value="1"/>
</dbReference>
<feature type="signal peptide" evidence="3">
    <location>
        <begin position="1"/>
        <end position="24"/>
    </location>
</feature>
<dbReference type="Gene3D" id="2.40.70.10">
    <property type="entry name" value="Acid Proteases"/>
    <property type="match status" value="2"/>
</dbReference>
<evidence type="ECO:0000313" key="5">
    <source>
        <dbReference type="EMBL" id="EPQ25987.1"/>
    </source>
</evidence>
<feature type="domain" description="Peptidase A1" evidence="4">
    <location>
        <begin position="160"/>
        <end position="524"/>
    </location>
</feature>
<sequence>MKATICGALLALSTLPLLPTPASASRTLKISHQPIEGLVNEDGSIIHYDFLNQRFTEQEASEIDFRRRKRDLSGAGSKRSQRECRDTKQQSDKSGRHHSLIGGVLGGVGGLVGGVLGGVGHVVDGVKDGLTHYVENGWMHDHKFGIVIAKAENEAADNEFLVDVSFGTPGQTLQMVLDTGSPEAWVYSPVCCYGNNHSSFDPAQSLTYLNRTVVDGKAVPAPPGTPGQDFNVAYSSGSATRGYVGLDTFAFEKGKFRVDGLPLALATNLTGSRRGRQMDGLIGLATGSGTQVPGGWTTAFEAMSQRGMLDETYLTATLVKSDRKTGRNGGGQYVFGEVDKTLLKGDVTWSKVLSAFFWAGYVSKINIDGLVLAEGQGNATNPIRFLVDTGSATISMPPVMAKAANAQIYGSYKTDSKKVQLPWLVPCDTGLKKYEAKLPKGQRNKALEITFGTEAFSLPIEDYVFFPQYPVPASEAGGRENMCYSAIQEGLSSFTLLGLSWIKNHVVVFDQGGPSLSERRVGFGKRRDVKYDV</sequence>
<proteinExistence type="inferred from homology"/>
<dbReference type="KEGG" id="pfp:PFL1_06442"/>
<name>A0A061H0S9_9BASI</name>
<feature type="chain" id="PRO_5005156960" description="Peptidase A1 domain-containing protein" evidence="3">
    <location>
        <begin position="25"/>
        <end position="533"/>
    </location>
</feature>
<dbReference type="SUPFAM" id="SSF50630">
    <property type="entry name" value="Acid proteases"/>
    <property type="match status" value="1"/>
</dbReference>
<protein>
    <recommendedName>
        <fullName evidence="4">Peptidase A1 domain-containing protein</fullName>
    </recommendedName>
</protein>
<dbReference type="EMBL" id="KE361648">
    <property type="protein sequence ID" value="EPQ25987.1"/>
    <property type="molecule type" value="Genomic_DNA"/>
</dbReference>
<keyword evidence="3" id="KW-0732">Signal</keyword>
<feature type="region of interest" description="Disordered" evidence="2">
    <location>
        <begin position="66"/>
        <end position="98"/>
    </location>
</feature>
<dbReference type="HOGENOM" id="CLU_540979_0_0_1"/>
<evidence type="ECO:0000256" key="2">
    <source>
        <dbReference type="SAM" id="MobiDB-lite"/>
    </source>
</evidence>
<dbReference type="AlphaFoldDB" id="A0A061H0S9"/>
<dbReference type="InterPro" id="IPR001461">
    <property type="entry name" value="Aspartic_peptidase_A1"/>
</dbReference>
<evidence type="ECO:0000259" key="4">
    <source>
        <dbReference type="PROSITE" id="PS51767"/>
    </source>
</evidence>
<reference evidence="5 6" key="1">
    <citation type="journal article" date="2013" name="Plant Cell">
        <title>The transition from a phytopathogenic smut ancestor to an anamorphic biocontrol agent deciphered by comparative whole-genome analysis.</title>
        <authorList>
            <person name="Lefebvre F."/>
            <person name="Joly D.L."/>
            <person name="Labbe C."/>
            <person name="Teichmann B."/>
            <person name="Linning R."/>
            <person name="Belzile F."/>
            <person name="Bakkeren G."/>
            <person name="Belanger R.R."/>
        </authorList>
    </citation>
    <scope>NUCLEOTIDE SEQUENCE [LARGE SCALE GENOMIC DNA]</scope>
    <source>
        <strain evidence="5 6">PF-1</strain>
    </source>
</reference>
<accession>A0A061H0S9</accession>
<dbReference type="GO" id="GO:0006508">
    <property type="term" value="P:proteolysis"/>
    <property type="evidence" value="ECO:0007669"/>
    <property type="project" value="InterPro"/>
</dbReference>
<dbReference type="OrthoDB" id="2747330at2759"/>
<dbReference type="InterPro" id="IPR033121">
    <property type="entry name" value="PEPTIDASE_A1"/>
</dbReference>
<dbReference type="PANTHER" id="PTHR47966:SF51">
    <property type="entry name" value="BETA-SITE APP-CLEAVING ENZYME, ISOFORM A-RELATED"/>
    <property type="match status" value="1"/>
</dbReference>
<dbReference type="InterPro" id="IPR034164">
    <property type="entry name" value="Pepsin-like_dom"/>
</dbReference>
<evidence type="ECO:0000313" key="6">
    <source>
        <dbReference type="Proteomes" id="UP000053664"/>
    </source>
</evidence>
<dbReference type="GeneID" id="19320518"/>
<dbReference type="Proteomes" id="UP000053664">
    <property type="component" value="Unassembled WGS sequence"/>
</dbReference>
<dbReference type="PANTHER" id="PTHR47966">
    <property type="entry name" value="BETA-SITE APP-CLEAVING ENZYME, ISOFORM A-RELATED"/>
    <property type="match status" value="1"/>
</dbReference>
<dbReference type="GO" id="GO:0004190">
    <property type="term" value="F:aspartic-type endopeptidase activity"/>
    <property type="evidence" value="ECO:0007669"/>
    <property type="project" value="InterPro"/>
</dbReference>
<dbReference type="RefSeq" id="XP_007882174.1">
    <property type="nucleotide sequence ID" value="XM_007883983.1"/>
</dbReference>
<organism evidence="5 6">
    <name type="scientific">Pseudozyma flocculosa PF-1</name>
    <dbReference type="NCBI Taxonomy" id="1277687"/>
    <lineage>
        <taxon>Eukaryota</taxon>
        <taxon>Fungi</taxon>
        <taxon>Dikarya</taxon>
        <taxon>Basidiomycota</taxon>
        <taxon>Ustilaginomycotina</taxon>
        <taxon>Ustilaginomycetes</taxon>
        <taxon>Ustilaginales</taxon>
        <taxon>Ustilaginaceae</taxon>
        <taxon>Pseudozyma</taxon>
    </lineage>
</organism>
<comment type="similarity">
    <text evidence="1">Belongs to the peptidase A1 family.</text>
</comment>
<dbReference type="InterPro" id="IPR021109">
    <property type="entry name" value="Peptidase_aspartic_dom_sf"/>
</dbReference>
<dbReference type="eggNOG" id="KOG1339">
    <property type="taxonomic scope" value="Eukaryota"/>
</dbReference>
<dbReference type="PRINTS" id="PR00792">
    <property type="entry name" value="PEPSIN"/>
</dbReference>
<dbReference type="MEROPS" id="A01.081"/>
<evidence type="ECO:0000256" key="1">
    <source>
        <dbReference type="ARBA" id="ARBA00007447"/>
    </source>
</evidence>
<dbReference type="CDD" id="cd05471">
    <property type="entry name" value="pepsin_like"/>
    <property type="match status" value="1"/>
</dbReference>
<evidence type="ECO:0000256" key="3">
    <source>
        <dbReference type="SAM" id="SignalP"/>
    </source>
</evidence>
<gene>
    <name evidence="5" type="ORF">PFL1_06442</name>
</gene>